<feature type="compositionally biased region" description="Basic and acidic residues" evidence="6">
    <location>
        <begin position="177"/>
        <end position="187"/>
    </location>
</feature>
<dbReference type="Pfam" id="PF03142">
    <property type="entry name" value="Chitin_synth_2"/>
    <property type="match status" value="1"/>
</dbReference>
<feature type="transmembrane region" description="Helical" evidence="7">
    <location>
        <begin position="892"/>
        <end position="913"/>
    </location>
</feature>
<feature type="region of interest" description="Disordered" evidence="6">
    <location>
        <begin position="1202"/>
        <end position="1236"/>
    </location>
</feature>
<feature type="transmembrane region" description="Helical" evidence="7">
    <location>
        <begin position="436"/>
        <end position="456"/>
    </location>
</feature>
<dbReference type="Gene3D" id="3.90.550.10">
    <property type="entry name" value="Spore Coat Polysaccharide Biosynthesis Protein SpsA, Chain A"/>
    <property type="match status" value="1"/>
</dbReference>
<dbReference type="PANTHER" id="PTHR22913">
    <property type="entry name" value="HYALURONAN SYNTHASE"/>
    <property type="match status" value="1"/>
</dbReference>
<feature type="compositionally biased region" description="Acidic residues" evidence="6">
    <location>
        <begin position="96"/>
        <end position="105"/>
    </location>
</feature>
<feature type="transmembrane region" description="Helical" evidence="7">
    <location>
        <begin position="970"/>
        <end position="990"/>
    </location>
</feature>
<feature type="region of interest" description="Disordered" evidence="6">
    <location>
        <begin position="61"/>
        <end position="139"/>
    </location>
</feature>
<feature type="transmembrane region" description="Helical" evidence="7">
    <location>
        <begin position="997"/>
        <end position="1014"/>
    </location>
</feature>
<proteinExistence type="predicted"/>
<dbReference type="GO" id="GO:0005886">
    <property type="term" value="C:plasma membrane"/>
    <property type="evidence" value="ECO:0007669"/>
    <property type="project" value="UniProtKB-SubCell"/>
</dbReference>
<evidence type="ECO:0000256" key="6">
    <source>
        <dbReference type="SAM" id="MobiDB-lite"/>
    </source>
</evidence>
<name>A0A8E2AZ24_9APHY</name>
<feature type="compositionally biased region" description="Acidic residues" evidence="6">
    <location>
        <begin position="345"/>
        <end position="354"/>
    </location>
</feature>
<accession>A0A8E2AZ24</accession>
<evidence type="ECO:0000256" key="2">
    <source>
        <dbReference type="ARBA" id="ARBA00022475"/>
    </source>
</evidence>
<feature type="compositionally biased region" description="Polar residues" evidence="6">
    <location>
        <begin position="309"/>
        <end position="322"/>
    </location>
</feature>
<keyword evidence="9" id="KW-1185">Reference proteome</keyword>
<keyword evidence="5 7" id="KW-0472">Membrane</keyword>
<feature type="region of interest" description="Disordered" evidence="6">
    <location>
        <begin position="158"/>
        <end position="209"/>
    </location>
</feature>
<organism evidence="8 9">
    <name type="scientific">Obba rivulosa</name>
    <dbReference type="NCBI Taxonomy" id="1052685"/>
    <lineage>
        <taxon>Eukaryota</taxon>
        <taxon>Fungi</taxon>
        <taxon>Dikarya</taxon>
        <taxon>Basidiomycota</taxon>
        <taxon>Agaricomycotina</taxon>
        <taxon>Agaricomycetes</taxon>
        <taxon>Polyporales</taxon>
        <taxon>Gelatoporiaceae</taxon>
        <taxon>Obba</taxon>
    </lineage>
</organism>
<gene>
    <name evidence="8" type="ORF">OBBRIDRAFT_834658</name>
</gene>
<feature type="region of interest" description="Disordered" evidence="6">
    <location>
        <begin position="1"/>
        <end position="48"/>
    </location>
</feature>
<feature type="compositionally biased region" description="Low complexity" evidence="6">
    <location>
        <begin position="198"/>
        <end position="209"/>
    </location>
</feature>
<reference evidence="8 9" key="1">
    <citation type="submission" date="2016-07" db="EMBL/GenBank/DDBJ databases">
        <title>Draft genome of the white-rot fungus Obba rivulosa 3A-2.</title>
        <authorList>
            <consortium name="DOE Joint Genome Institute"/>
            <person name="Miettinen O."/>
            <person name="Riley R."/>
            <person name="Acob R."/>
            <person name="Barry K."/>
            <person name="Cullen D."/>
            <person name="De Vries R."/>
            <person name="Hainaut M."/>
            <person name="Hatakka A."/>
            <person name="Henrissat B."/>
            <person name="Hilden K."/>
            <person name="Kuo R."/>
            <person name="Labutti K."/>
            <person name="Lipzen A."/>
            <person name="Makela M.R."/>
            <person name="Sandor L."/>
            <person name="Spatafora J.W."/>
            <person name="Grigoriev I.V."/>
            <person name="Hibbett D.S."/>
        </authorList>
    </citation>
    <scope>NUCLEOTIDE SEQUENCE [LARGE SCALE GENOMIC DNA]</scope>
    <source>
        <strain evidence="8 9">3A-2</strain>
    </source>
</reference>
<evidence type="ECO:0000313" key="9">
    <source>
        <dbReference type="Proteomes" id="UP000250043"/>
    </source>
</evidence>
<keyword evidence="7" id="KW-0812">Transmembrane</keyword>
<dbReference type="Proteomes" id="UP000250043">
    <property type="component" value="Unassembled WGS sequence"/>
</dbReference>
<dbReference type="GO" id="GO:0030213">
    <property type="term" value="P:hyaluronan biosynthetic process"/>
    <property type="evidence" value="ECO:0007669"/>
    <property type="project" value="TreeGrafter"/>
</dbReference>
<protein>
    <recommendedName>
        <fullName evidence="10">Glycosyltransferase family 2 protein</fullName>
    </recommendedName>
</protein>
<evidence type="ECO:0000256" key="3">
    <source>
        <dbReference type="ARBA" id="ARBA00022676"/>
    </source>
</evidence>
<feature type="transmembrane region" description="Helical" evidence="7">
    <location>
        <begin position="468"/>
        <end position="488"/>
    </location>
</feature>
<evidence type="ECO:0000256" key="5">
    <source>
        <dbReference type="ARBA" id="ARBA00023136"/>
    </source>
</evidence>
<sequence length="1236" mass="136531">MPDFESTRSQSHLGADPSRLRHAVLSRSSSPAINKLDTPPVLSKLQSRWNSRGVVRPLLRHSASTQALPSAFVDGRPSRAPPVERRVSIGSMSSEDSFDSCDDNSDGTQPQSAGDTSSDTTDATDYASSSPDRKLPVEHGDEEIIRLSKVRDFGFESAASSQVPSRVGSPAPAIPSRDPKRWADRIRTRSAQGMHGTLSPSASSPNLSSLASLASPAVSSRIDSFRGSLLGVGSPGYSALRHSISSQGAESLPPAPSGENLEEGRLDVRRSRPRKSISQPIDFDRIKSPAPVRAVPQQPTILEVPSTADDASSTTAVQSAAESESVGEQYARGSAAHPYQHVSGSDEDDFSDGDVDSLMAELDELDEDFEEPPDVPAALEYVDPEIPCIAPGASTATLPLPEQKVLEEKALHEHPWSVPPFNITEREQPRIRKFRATFKIAISLGVVISLLVGYGSRLKIVTLGPWSFGMYGLLLVLDFTVQTIAASFNRRRVNKVTAESPLVKGVAQRTDAGAAEEGVPLTDLPECSIAVVGYREDEEAWIACLKSLQAQEYPVKHIIGVVDGNDGPDMDMANAFGKAFPENQRLIVHLPVLLSVMYKEKYWEVMNSLGHPPLTRWQTFKSWLTQAPRPGQDEAHEVAWNYTLNYLHAKATAERWADWKGICFSQPHGHKRHAMFTAFMVGAYALGTKDAMLTTDSDTYVYPDAVKNMMALLFSDTRIAGVTGDVRIWNKKDSFLALMSSVRYWFAFNVERACQSAFGCVACLSGPLGLYRTSDLINVLGPWILQSFLGKETTFGDDRHLTNRILALGHKTGFTHLARCDSDTPAGYVRWVKQQTRWSKSFFREAFWFPKSFAYHKFWLTVETTKQFLYPMVLTATVLRMLYTPTTWLRPVIWLSTMFGVALIKSIYGVICLRDPTMFLFGFYGVMYFFGLLPSKLFACFTVHITNWGTSARSKSEFARPESLLSRTTHVGHLAAWYMALSIGTGFFFASVFHQPFFWLLSIVGLALTTQVYADVITGEAKYFMYVLRKKWRTRAAAKAKADDLEMAVNKKRRRHAILDKLRRSKKSAKATVHVVVEDAALTDDNSSIVTEGRPSSLDQSSTTLESIFDASVESAVAQRASTPVIPVLDAPSASTVFTDVKVPLAMRKIVPRHIMREVESRKPSLTSLRTAVSSYDSRPVTPEPLTQLPYLPKYTISISDSAQTSSETLQEPMEKFPTQNKAARRPIARIAAPPM</sequence>
<feature type="region of interest" description="Disordered" evidence="6">
    <location>
        <begin position="244"/>
        <end position="354"/>
    </location>
</feature>
<dbReference type="GO" id="GO:0050501">
    <property type="term" value="F:hyaluronan synthase activity"/>
    <property type="evidence" value="ECO:0007669"/>
    <property type="project" value="TreeGrafter"/>
</dbReference>
<keyword evidence="7" id="KW-1133">Transmembrane helix</keyword>
<dbReference type="EMBL" id="KV722396">
    <property type="protein sequence ID" value="OCH90845.1"/>
    <property type="molecule type" value="Genomic_DNA"/>
</dbReference>
<evidence type="ECO:0000256" key="4">
    <source>
        <dbReference type="ARBA" id="ARBA00022679"/>
    </source>
</evidence>
<evidence type="ECO:0000256" key="7">
    <source>
        <dbReference type="SAM" id="Phobius"/>
    </source>
</evidence>
<keyword evidence="2" id="KW-1003">Cell membrane</keyword>
<dbReference type="AlphaFoldDB" id="A0A8E2AZ24"/>
<dbReference type="GO" id="GO:0085029">
    <property type="term" value="P:extracellular matrix assembly"/>
    <property type="evidence" value="ECO:0007669"/>
    <property type="project" value="TreeGrafter"/>
</dbReference>
<keyword evidence="3" id="KW-0328">Glycosyltransferase</keyword>
<keyword evidence="4" id="KW-0808">Transferase</keyword>
<evidence type="ECO:0008006" key="10">
    <source>
        <dbReference type="Google" id="ProtNLM"/>
    </source>
</evidence>
<dbReference type="SUPFAM" id="SSF53448">
    <property type="entry name" value="Nucleotide-diphospho-sugar transferases"/>
    <property type="match status" value="1"/>
</dbReference>
<dbReference type="PANTHER" id="PTHR22913:SF12">
    <property type="entry name" value="MANNURONAN SYNTHASE"/>
    <property type="match status" value="1"/>
</dbReference>
<evidence type="ECO:0000313" key="8">
    <source>
        <dbReference type="EMBL" id="OCH90845.1"/>
    </source>
</evidence>
<feature type="compositionally biased region" description="Low complexity" evidence="6">
    <location>
        <begin position="112"/>
        <end position="130"/>
    </location>
</feature>
<evidence type="ECO:0000256" key="1">
    <source>
        <dbReference type="ARBA" id="ARBA00004236"/>
    </source>
</evidence>
<comment type="subcellular location">
    <subcellularLocation>
        <location evidence="1">Cell membrane</location>
    </subcellularLocation>
</comment>
<dbReference type="OrthoDB" id="9876900at2759"/>
<dbReference type="InterPro" id="IPR029044">
    <property type="entry name" value="Nucleotide-diphossugar_trans"/>
</dbReference>
<feature type="transmembrane region" description="Helical" evidence="7">
    <location>
        <begin position="925"/>
        <end position="950"/>
    </location>
</feature>